<sequence>MTNYRQDIGADEIVRSLMQDSSLQFVDCNTHLRKGICPACGKHELWIKKDEPWRVSCNRETKCGWTASTRELLPELFTNFSKKYAPTENKPNQTADAVMGLDRGFDLSKIRGWYEQAAYTFPRSTTMCHTVRFYLDKEKTRYWERLIDKTKADGQKNNIGGKRKPDGSLFKGDAWLPPTVSLEEGDRCFLVEAIFHSIALYHYDIKAAATISSNHFPEAFIKEHAGKGITWVLALDGDKAGRKGTIKDAKLLNKMGEKVEVLILPDNGKDWDDYHREHKLNKTLIENGLYKGKLFMAESVEEKAYFFYQRHPYRTFILDFKAALYGIEINSGALEMDLNPKKKQDGESDPEPIKLSSKQGWDIFIRNVDVDQISNVYPRFLYMERDEIMEEQRYVFQINYSNGNPSDIIGLEGTNITSPDAFHKSLLNKSRGGTFDGEVKQLKILRDGWLNSKMKTVTAIPFVGYDRDSSAYVFQNAAYFNGQEIKLNNDGYFQVGKTGIKTTLNGVSIETDGEFDTTWLENFHSAFHWQGLALLAFWLGSLFAQQIRTKHKSWPFFEFTGEPGAGKSTVLEFLWKLFGRDDYEGFDVMKATTAGRRRAFNQVSNLPVVIIESDRDDGSKDGKAKQFDFDLCKPFFNGRGTGTLGVARRNNDVEESLFQAALVISQNAEVDGSEALLQRVVHVHVDKRHHKPDSRDTARWFERQSSKTVGGFMRKALRHERQILQVYEKAFPKYERLFGQNEKIRNERIVKNHAQVAAFGDALSVLFPKAMTSERQEALASYILKRAEAREQRLAHDHPMLEQFWESYHYLNTQHPTKEDDFLNHSNKSDQLAINLEQIREMCQRHGQEMPDLRQLKKLLPHGKRHKFIESSRAINSRHLGKTVRCWIFQK</sequence>
<evidence type="ECO:0000313" key="2">
    <source>
        <dbReference type="Proteomes" id="UP001053296"/>
    </source>
</evidence>
<dbReference type="Gene3D" id="3.40.1360.10">
    <property type="match status" value="1"/>
</dbReference>
<evidence type="ECO:0008006" key="3">
    <source>
        <dbReference type="Google" id="ProtNLM"/>
    </source>
</evidence>
<reference evidence="1" key="1">
    <citation type="journal article" date="2022" name="Arch. Microbiol.">
        <title>Pseudodesulfovibrio sediminis sp. nov., a mesophilic and neutrophilic sulfate-reducing bacterium isolated from sediment of a brackish lake.</title>
        <authorList>
            <person name="Takahashi A."/>
            <person name="Kojima H."/>
            <person name="Watanabe M."/>
            <person name="Fukui M."/>
        </authorList>
    </citation>
    <scope>NUCLEOTIDE SEQUENCE</scope>
    <source>
        <strain evidence="1">SF6</strain>
    </source>
</reference>
<keyword evidence="2" id="KW-1185">Reference proteome</keyword>
<evidence type="ECO:0000313" key="1">
    <source>
        <dbReference type="EMBL" id="BCS89989.1"/>
    </source>
</evidence>
<organism evidence="1 2">
    <name type="scientific">Pseudodesulfovibrio sediminis</name>
    <dbReference type="NCBI Taxonomy" id="2810563"/>
    <lineage>
        <taxon>Bacteria</taxon>
        <taxon>Pseudomonadati</taxon>
        <taxon>Thermodesulfobacteriota</taxon>
        <taxon>Desulfovibrionia</taxon>
        <taxon>Desulfovibrionales</taxon>
        <taxon>Desulfovibrionaceae</taxon>
    </lineage>
</organism>
<dbReference type="SUPFAM" id="SSF56731">
    <property type="entry name" value="DNA primase core"/>
    <property type="match status" value="1"/>
</dbReference>
<dbReference type="InterPro" id="IPR034154">
    <property type="entry name" value="TOPRIM_DnaG/twinkle"/>
</dbReference>
<dbReference type="Proteomes" id="UP001053296">
    <property type="component" value="Chromosome"/>
</dbReference>
<gene>
    <name evidence="1" type="primary">orf37</name>
    <name evidence="1" type="ORF">PSDVSF_32310</name>
</gene>
<dbReference type="Pfam" id="PF13155">
    <property type="entry name" value="Toprim_2"/>
    <property type="match status" value="1"/>
</dbReference>
<dbReference type="RefSeq" id="WP_229591935.1">
    <property type="nucleotide sequence ID" value="NZ_AP024485.1"/>
</dbReference>
<accession>A0ABN6EXK4</accession>
<name>A0ABN6EXK4_9BACT</name>
<protein>
    <recommendedName>
        <fullName evidence="3">Toprim-like</fullName>
    </recommendedName>
</protein>
<dbReference type="CDD" id="cd01029">
    <property type="entry name" value="TOPRIM_primases"/>
    <property type="match status" value="1"/>
</dbReference>
<dbReference type="EMBL" id="AP024485">
    <property type="protein sequence ID" value="BCS89989.1"/>
    <property type="molecule type" value="Genomic_DNA"/>
</dbReference>
<proteinExistence type="predicted"/>